<dbReference type="GO" id="GO:0009451">
    <property type="term" value="P:RNA modification"/>
    <property type="evidence" value="ECO:0007669"/>
    <property type="project" value="InterPro"/>
</dbReference>
<dbReference type="PROSITE" id="PS51375">
    <property type="entry name" value="PPR"/>
    <property type="match status" value="6"/>
</dbReference>
<feature type="repeat" description="PPR" evidence="2">
    <location>
        <begin position="78"/>
        <end position="112"/>
    </location>
</feature>
<dbReference type="PANTHER" id="PTHR47926">
    <property type="entry name" value="PENTATRICOPEPTIDE REPEAT-CONTAINING PROTEIN"/>
    <property type="match status" value="1"/>
</dbReference>
<dbReference type="PANTHER" id="PTHR47926:SF423">
    <property type="entry name" value="REPEAT-CONTAINING PROTEIN, PUTATIVE-RELATED"/>
    <property type="match status" value="1"/>
</dbReference>
<dbReference type="Gene3D" id="1.25.40.10">
    <property type="entry name" value="Tetratricopeptide repeat domain"/>
    <property type="match status" value="5"/>
</dbReference>
<keyword evidence="1" id="KW-0677">Repeat</keyword>
<organism evidence="3 4">
    <name type="scientific">Quercus suber</name>
    <name type="common">Cork oak</name>
    <dbReference type="NCBI Taxonomy" id="58331"/>
    <lineage>
        <taxon>Eukaryota</taxon>
        <taxon>Viridiplantae</taxon>
        <taxon>Streptophyta</taxon>
        <taxon>Embryophyta</taxon>
        <taxon>Tracheophyta</taxon>
        <taxon>Spermatophyta</taxon>
        <taxon>Magnoliopsida</taxon>
        <taxon>eudicotyledons</taxon>
        <taxon>Gunneridae</taxon>
        <taxon>Pentapetalae</taxon>
        <taxon>rosids</taxon>
        <taxon>fabids</taxon>
        <taxon>Fagales</taxon>
        <taxon>Fagaceae</taxon>
        <taxon>Quercus</taxon>
    </lineage>
</organism>
<dbReference type="GO" id="GO:0003723">
    <property type="term" value="F:RNA binding"/>
    <property type="evidence" value="ECO:0007669"/>
    <property type="project" value="InterPro"/>
</dbReference>
<dbReference type="Pfam" id="PF13041">
    <property type="entry name" value="PPR_2"/>
    <property type="match status" value="3"/>
</dbReference>
<evidence type="ECO:0000313" key="4">
    <source>
        <dbReference type="Proteomes" id="UP000237347"/>
    </source>
</evidence>
<accession>A0AAW0LNN2</accession>
<feature type="repeat" description="PPR" evidence="2">
    <location>
        <begin position="279"/>
        <end position="313"/>
    </location>
</feature>
<dbReference type="InterPro" id="IPR011990">
    <property type="entry name" value="TPR-like_helical_dom_sf"/>
</dbReference>
<feature type="repeat" description="PPR" evidence="2">
    <location>
        <begin position="178"/>
        <end position="212"/>
    </location>
</feature>
<dbReference type="InterPro" id="IPR046960">
    <property type="entry name" value="PPR_At4g14850-like_plant"/>
</dbReference>
<dbReference type="EMBL" id="PKMF04000069">
    <property type="protein sequence ID" value="KAK7853089.1"/>
    <property type="molecule type" value="Genomic_DNA"/>
</dbReference>
<keyword evidence="4" id="KW-1185">Reference proteome</keyword>
<dbReference type="FunFam" id="1.25.40.10:FF:000242">
    <property type="entry name" value="Pentatricopeptide repeat-containing protein"/>
    <property type="match status" value="1"/>
</dbReference>
<comment type="caution">
    <text evidence="3">The sequence shown here is derived from an EMBL/GenBank/DDBJ whole genome shotgun (WGS) entry which is preliminary data.</text>
</comment>
<dbReference type="FunFam" id="1.25.40.10:FF:001096">
    <property type="entry name" value="Pentatricopeptide repeat-containing protein"/>
    <property type="match status" value="1"/>
</dbReference>
<evidence type="ECO:0000256" key="1">
    <source>
        <dbReference type="ARBA" id="ARBA00022737"/>
    </source>
</evidence>
<dbReference type="AlphaFoldDB" id="A0AAW0LNN2"/>
<name>A0AAW0LNN2_QUESU</name>
<gene>
    <name evidence="3" type="ORF">CFP56_037181</name>
</gene>
<proteinExistence type="predicted"/>
<dbReference type="Pfam" id="PF01535">
    <property type="entry name" value="PPR"/>
    <property type="match status" value="5"/>
</dbReference>
<evidence type="ECO:0000256" key="2">
    <source>
        <dbReference type="PROSITE-ProRule" id="PRU00708"/>
    </source>
</evidence>
<dbReference type="NCBIfam" id="TIGR00756">
    <property type="entry name" value="PPR"/>
    <property type="match status" value="7"/>
</dbReference>
<dbReference type="FunFam" id="1.25.40.10:FF:000285">
    <property type="entry name" value="Pentatricopeptide repeat-containing protein, chloroplastic"/>
    <property type="match status" value="1"/>
</dbReference>
<reference evidence="3 4" key="1">
    <citation type="journal article" date="2018" name="Sci. Data">
        <title>The draft genome sequence of cork oak.</title>
        <authorList>
            <person name="Ramos A.M."/>
            <person name="Usie A."/>
            <person name="Barbosa P."/>
            <person name="Barros P.M."/>
            <person name="Capote T."/>
            <person name="Chaves I."/>
            <person name="Simoes F."/>
            <person name="Abreu I."/>
            <person name="Carrasquinho I."/>
            <person name="Faro C."/>
            <person name="Guimaraes J.B."/>
            <person name="Mendonca D."/>
            <person name="Nobrega F."/>
            <person name="Rodrigues L."/>
            <person name="Saibo N.J.M."/>
            <person name="Varela M.C."/>
            <person name="Egas C."/>
            <person name="Matos J."/>
            <person name="Miguel C.M."/>
            <person name="Oliveira M.M."/>
            <person name="Ricardo C.P."/>
            <person name="Goncalves S."/>
        </authorList>
    </citation>
    <scope>NUCLEOTIDE SEQUENCE [LARGE SCALE GENOMIC DNA]</scope>
    <source>
        <strain evidence="4">cv. HL8</strain>
    </source>
</reference>
<dbReference type="FunFam" id="1.25.40.10:FF:000073">
    <property type="entry name" value="Pentatricopeptide repeat-containing protein chloroplastic"/>
    <property type="match status" value="1"/>
</dbReference>
<feature type="repeat" description="PPR" evidence="2">
    <location>
        <begin position="579"/>
        <end position="609"/>
    </location>
</feature>
<evidence type="ECO:0000313" key="3">
    <source>
        <dbReference type="EMBL" id="KAK7853089.1"/>
    </source>
</evidence>
<feature type="repeat" description="PPR" evidence="2">
    <location>
        <begin position="508"/>
        <end position="542"/>
    </location>
</feature>
<protein>
    <submittedName>
        <fullName evidence="3">Pentatricopeptide repeat-containing protein</fullName>
    </submittedName>
</protein>
<dbReference type="InterPro" id="IPR002885">
    <property type="entry name" value="PPR_rpt"/>
</dbReference>
<feature type="repeat" description="PPR" evidence="2">
    <location>
        <begin position="610"/>
        <end position="644"/>
    </location>
</feature>
<dbReference type="Proteomes" id="UP000237347">
    <property type="component" value="Unassembled WGS sequence"/>
</dbReference>
<sequence length="741" mass="82904">MYFHGHFLKHHRRLLQLLQACTAIPSVQRTKPLHGLTITMGSIPNQPTFPYNSIISQYVSVGELSVARKLFEKMPQRNVVSYNTIISAYSRSGDVEDAWNMFSEMRDCGFRPTQFTLGGLFSCEALDLCRSVQLQALVIKNGLFVADAFVGTTLLGLFGRHGCVEEAVLAFKDMPWKSLVTWNSMLSLFGCHGFVEDCMSLFRELMKVETALSASSFVGVLSVFSCKQDLEYGEQIHGLVIKNGFDCEVSVVNSLINMYAKCTRICLAEKIFEMVPIHDVVSWNTIIAAVAKDERPGKAMELFLEMCVSGVSPSQATFVSVINSCTNLGILVFGDFIHAKTIKNAFESDVRVGSALVDFYAKCDKLEDAHCCFDEIYEKNVVSWNALILGYSNKCSSTSIFLLREMLRLGYRPNEFSFSGVLRSLLALELQQLHGLTIRMGYLNNEYVSSCLVTSYAKSGLIVDALIFVTASNNPLPVVPSNIIAGIYNRSGQYNETLKLLSLLEEPDIVSWNIVLAACARNNYHKEVFELFKHMHMVHIHPDNYTFVSLLSACAKLCNLALGSSVHSVMIKTDFNRCDAFVCNVLIDMYGKCGSLESSVKIFDKMTSRNLITWTAMISALGLHGYAHEALGRFREMELWGFKPDRMALIAVLTACRRGGLVREGMELFERMRRSYGVEPEMDHYHCVVDLLAKYGHGREAEKMIASMPFPPDAIIWRSFLAGCMRQGTAKDQPVGHKKFG</sequence>